<dbReference type="SUPFAM" id="SSF81442">
    <property type="entry name" value="Cytochrome c oxidase subunit I-like"/>
    <property type="match status" value="1"/>
</dbReference>
<keyword evidence="3" id="KW-1185">Reference proteome</keyword>
<dbReference type="Proteomes" id="UP001551675">
    <property type="component" value="Unassembled WGS sequence"/>
</dbReference>
<dbReference type="EMBL" id="JBFALK010000010">
    <property type="protein sequence ID" value="MEV0970835.1"/>
    <property type="molecule type" value="Genomic_DNA"/>
</dbReference>
<keyword evidence="1" id="KW-0812">Transmembrane</keyword>
<feature type="transmembrane region" description="Helical" evidence="1">
    <location>
        <begin position="74"/>
        <end position="97"/>
    </location>
</feature>
<keyword evidence="1" id="KW-0472">Membrane</keyword>
<dbReference type="Pfam" id="PF11070">
    <property type="entry name" value="DUF2871"/>
    <property type="match status" value="1"/>
</dbReference>
<dbReference type="InterPro" id="IPR036927">
    <property type="entry name" value="Cyt_c_oxase-like_su1_sf"/>
</dbReference>
<proteinExistence type="predicted"/>
<accession>A0ABV3GGS3</accession>
<evidence type="ECO:0000313" key="2">
    <source>
        <dbReference type="EMBL" id="MEV0970835.1"/>
    </source>
</evidence>
<keyword evidence="1" id="KW-1133">Transmembrane helix</keyword>
<name>A0ABV3GGS3_MICGL</name>
<dbReference type="InterPro" id="IPR021299">
    <property type="entry name" value="DUF2871"/>
</dbReference>
<sequence length="149" mass="16229">MKKLYYAAAVYMVLGLAGGLYYRELTKLNDFTGQTQLGVVHTHLLVLGMAFFLTMILFERAFTLSESKAFRWFFWIYNVGLVMTATMMTVHGTMTVLGKTTGAAISGIAGMGHILLTVALVLFFVCLRGRLFAKDPAGGTAARKGSVTA</sequence>
<gene>
    <name evidence="2" type="ORF">AB0I59_19555</name>
</gene>
<evidence type="ECO:0000256" key="1">
    <source>
        <dbReference type="SAM" id="Phobius"/>
    </source>
</evidence>
<protein>
    <submittedName>
        <fullName evidence="2">DUF2871 domain-containing protein</fullName>
    </submittedName>
</protein>
<organism evidence="2 3">
    <name type="scientific">Microtetraspora glauca</name>
    <dbReference type="NCBI Taxonomy" id="1996"/>
    <lineage>
        <taxon>Bacteria</taxon>
        <taxon>Bacillati</taxon>
        <taxon>Actinomycetota</taxon>
        <taxon>Actinomycetes</taxon>
        <taxon>Streptosporangiales</taxon>
        <taxon>Streptosporangiaceae</taxon>
        <taxon>Microtetraspora</taxon>
    </lineage>
</organism>
<dbReference type="RefSeq" id="WP_061258084.1">
    <property type="nucleotide sequence ID" value="NZ_JBFALK010000010.1"/>
</dbReference>
<comment type="caution">
    <text evidence="2">The sequence shown here is derived from an EMBL/GenBank/DDBJ whole genome shotgun (WGS) entry which is preliminary data.</text>
</comment>
<reference evidence="2 3" key="1">
    <citation type="submission" date="2024-06" db="EMBL/GenBank/DDBJ databases">
        <title>The Natural Products Discovery Center: Release of the First 8490 Sequenced Strains for Exploring Actinobacteria Biosynthetic Diversity.</title>
        <authorList>
            <person name="Kalkreuter E."/>
            <person name="Kautsar S.A."/>
            <person name="Yang D."/>
            <person name="Bader C.D."/>
            <person name="Teijaro C.N."/>
            <person name="Fluegel L."/>
            <person name="Davis C.M."/>
            <person name="Simpson J.R."/>
            <person name="Lauterbach L."/>
            <person name="Steele A.D."/>
            <person name="Gui C."/>
            <person name="Meng S."/>
            <person name="Li G."/>
            <person name="Viehrig K."/>
            <person name="Ye F."/>
            <person name="Su P."/>
            <person name="Kiefer A.F."/>
            <person name="Nichols A."/>
            <person name="Cepeda A.J."/>
            <person name="Yan W."/>
            <person name="Fan B."/>
            <person name="Jiang Y."/>
            <person name="Adhikari A."/>
            <person name="Zheng C.-J."/>
            <person name="Schuster L."/>
            <person name="Cowan T.M."/>
            <person name="Smanski M.J."/>
            <person name="Chevrette M.G."/>
            <person name="De Carvalho L.P.S."/>
            <person name="Shen B."/>
        </authorList>
    </citation>
    <scope>NUCLEOTIDE SEQUENCE [LARGE SCALE GENOMIC DNA]</scope>
    <source>
        <strain evidence="2 3">NPDC050100</strain>
    </source>
</reference>
<dbReference type="Gene3D" id="1.20.210.10">
    <property type="entry name" value="Cytochrome c oxidase-like, subunit I domain"/>
    <property type="match status" value="1"/>
</dbReference>
<feature type="transmembrane region" description="Helical" evidence="1">
    <location>
        <begin position="5"/>
        <end position="22"/>
    </location>
</feature>
<feature type="transmembrane region" description="Helical" evidence="1">
    <location>
        <begin position="103"/>
        <end position="127"/>
    </location>
</feature>
<evidence type="ECO:0000313" key="3">
    <source>
        <dbReference type="Proteomes" id="UP001551675"/>
    </source>
</evidence>
<feature type="transmembrane region" description="Helical" evidence="1">
    <location>
        <begin position="42"/>
        <end position="62"/>
    </location>
</feature>